<organism evidence="3 4">
    <name type="scientific">Xylaria grammica</name>
    <dbReference type="NCBI Taxonomy" id="363999"/>
    <lineage>
        <taxon>Eukaryota</taxon>
        <taxon>Fungi</taxon>
        <taxon>Dikarya</taxon>
        <taxon>Ascomycota</taxon>
        <taxon>Pezizomycotina</taxon>
        <taxon>Sordariomycetes</taxon>
        <taxon>Xylariomycetidae</taxon>
        <taxon>Xylariales</taxon>
        <taxon>Xylariaceae</taxon>
        <taxon>Xylaria</taxon>
    </lineage>
</organism>
<dbReference type="PANTHER" id="PTHR46411">
    <property type="entry name" value="FAMILY ATPASE, PUTATIVE-RELATED"/>
    <property type="match status" value="1"/>
</dbReference>
<dbReference type="InterPro" id="IPR003593">
    <property type="entry name" value="AAA+_ATPase"/>
</dbReference>
<dbReference type="InterPro" id="IPR027417">
    <property type="entry name" value="P-loop_NTPase"/>
</dbReference>
<feature type="domain" description="AAA+ ATPase" evidence="2">
    <location>
        <begin position="653"/>
        <end position="780"/>
    </location>
</feature>
<reference evidence="3 4" key="1">
    <citation type="submission" date="2018-12" db="EMBL/GenBank/DDBJ databases">
        <title>Draft genome sequence of Xylaria grammica IHI A82.</title>
        <authorList>
            <person name="Buettner E."/>
            <person name="Kellner H."/>
        </authorList>
    </citation>
    <scope>NUCLEOTIDE SEQUENCE [LARGE SCALE GENOMIC DNA]</scope>
    <source>
        <strain evidence="3 4">IHI A82</strain>
    </source>
</reference>
<dbReference type="SUPFAM" id="SSF52540">
    <property type="entry name" value="P-loop containing nucleoside triphosphate hydrolases"/>
    <property type="match status" value="1"/>
</dbReference>
<dbReference type="Gene3D" id="3.40.50.300">
    <property type="entry name" value="P-loop containing nucleotide triphosphate hydrolases"/>
    <property type="match status" value="1"/>
</dbReference>
<dbReference type="SMART" id="SM00382">
    <property type="entry name" value="AAA"/>
    <property type="match status" value="1"/>
</dbReference>
<name>A0A439CU49_9PEZI</name>
<dbReference type="InterPro" id="IPR054289">
    <property type="entry name" value="DUF7025"/>
</dbReference>
<gene>
    <name evidence="3" type="ORF">EKO27_g9393</name>
</gene>
<dbReference type="InterPro" id="IPR056599">
    <property type="entry name" value="AAA_lid_fung"/>
</dbReference>
<evidence type="ECO:0000256" key="1">
    <source>
        <dbReference type="SAM" id="MobiDB-lite"/>
    </source>
</evidence>
<feature type="compositionally biased region" description="Basic and acidic residues" evidence="1">
    <location>
        <begin position="980"/>
        <end position="996"/>
    </location>
</feature>
<evidence type="ECO:0000259" key="2">
    <source>
        <dbReference type="SMART" id="SM00382"/>
    </source>
</evidence>
<dbReference type="GO" id="GO:0016887">
    <property type="term" value="F:ATP hydrolysis activity"/>
    <property type="evidence" value="ECO:0007669"/>
    <property type="project" value="InterPro"/>
</dbReference>
<dbReference type="CDD" id="cd19481">
    <property type="entry name" value="RecA-like_protease"/>
    <property type="match status" value="1"/>
</dbReference>
<protein>
    <recommendedName>
        <fullName evidence="2">AAA+ ATPase domain-containing protein</fullName>
    </recommendedName>
</protein>
<dbReference type="InterPro" id="IPR003959">
    <property type="entry name" value="ATPase_AAA_core"/>
</dbReference>
<feature type="region of interest" description="Disordered" evidence="1">
    <location>
        <begin position="912"/>
        <end position="1008"/>
    </location>
</feature>
<feature type="compositionally biased region" description="Basic and acidic residues" evidence="1">
    <location>
        <begin position="24"/>
        <end position="34"/>
    </location>
</feature>
<sequence length="1008" mass="115094">MTEMAPNNSNVSSFSGALGLSRAVGDHRADHPKGNETTACEDADANAPPNTRDLEDSKKPWVEEEEFVHKILNHAVSSNGDEDFHATIKAAQDCAFEDLGRSAFTKEKDQGILARRTLQATIHTAFTDFRIQELETQLRQVRIDLYNLPEDFELHKRRVQYPVFRHFLRRSTRDKFEVTKESMNTPARDFPALEVLVTEQFTDLGTQVQLPTAYLAPKCLRIRPRPLVMYLQQVTQMNISNFVSIPGGNPEPNIVFLHPFKLLVTYEEEIRQSVEDLEKKLQGHISEEQNSRAPMDDANTTYDEEDVLLDLKLLVDFMDEDLKPTFNLRQKIKDGTATSIEYEDLWHLFQSGDIVLVGSDRSHAYRVLSFTGGREIRINQLPDSPDAPPGVDGFTIDCLSIIFNGFKYIPQLHTFSIRRYLGSRPITSLPVYPLRFDKDQESLKRDMTIQGRQYLDVTIPPQSHRHLRGRTLDEPPHDIDGQVIIDTSMALDRVPRWQPQTDDISRDQLTKIDRRETYLAPFCGHRGYHEGCCGSDVAFKDLDMDDTNVSHFLRRDQHMLSPREATDLEDEDLMLLPCSVHGFVLRNRQWVTLRVSDLSEPQFSNSFDDLMLPERHKSSIQALVQVHENAVTRTGKTFQAIGSSIDLVKGKGVGLILLLHGEPGVGKTSTAECVADHTKRPLFPITCGDIGETATEVEKNLHYNFRMAHKWGCVLLLDEADVFLAKRNKTDLRRNAVTSVFLRSLEYYAGILFLTTNRVGSIDPAFKSRIHISLFYPRFDLEATLGLYSTYIKRTRAEQESLQSATFRIKEKEILKFAKRHFRQAEKEGLGTWNGRQIRNAFQAAIALAEYDSQQTKEGDPRPTLGQAQFEIVADSSKEFDRYLVSTLGAADSDIARREEWRFDRFGNSEHKRTVMPQSHNRGQSGFYSRKYVEPDDDETSSDDDDDDDDDDDGSNDNGFVDTTIAQRYSRKKAQGMEEGNDKEKDEAEEFREFIKWKSAQKSGKGHQ</sequence>
<accession>A0A439CU49</accession>
<dbReference type="Proteomes" id="UP000286045">
    <property type="component" value="Unassembled WGS sequence"/>
</dbReference>
<proteinExistence type="predicted"/>
<dbReference type="Pfam" id="PF00004">
    <property type="entry name" value="AAA"/>
    <property type="match status" value="1"/>
</dbReference>
<evidence type="ECO:0000313" key="3">
    <source>
        <dbReference type="EMBL" id="RWA05708.1"/>
    </source>
</evidence>
<keyword evidence="4" id="KW-1185">Reference proteome</keyword>
<comment type="caution">
    <text evidence="3">The sequence shown here is derived from an EMBL/GenBank/DDBJ whole genome shotgun (WGS) entry which is preliminary data.</text>
</comment>
<dbReference type="GO" id="GO:0005524">
    <property type="term" value="F:ATP binding"/>
    <property type="evidence" value="ECO:0007669"/>
    <property type="project" value="InterPro"/>
</dbReference>
<feature type="region of interest" description="Disordered" evidence="1">
    <location>
        <begin position="22"/>
        <end position="56"/>
    </location>
</feature>
<dbReference type="Pfam" id="PF23232">
    <property type="entry name" value="AAA_lid_13"/>
    <property type="match status" value="1"/>
</dbReference>
<evidence type="ECO:0000313" key="4">
    <source>
        <dbReference type="Proteomes" id="UP000286045"/>
    </source>
</evidence>
<dbReference type="EMBL" id="RYZI01000409">
    <property type="protein sequence ID" value="RWA05708.1"/>
    <property type="molecule type" value="Genomic_DNA"/>
</dbReference>
<dbReference type="AlphaFoldDB" id="A0A439CU49"/>
<feature type="compositionally biased region" description="Polar residues" evidence="1">
    <location>
        <begin position="916"/>
        <end position="927"/>
    </location>
</feature>
<dbReference type="PANTHER" id="PTHR46411:SF2">
    <property type="entry name" value="AAA+ ATPASE DOMAIN-CONTAINING PROTEIN"/>
    <property type="match status" value="1"/>
</dbReference>
<feature type="compositionally biased region" description="Acidic residues" evidence="1">
    <location>
        <begin position="935"/>
        <end position="955"/>
    </location>
</feature>
<dbReference type="Pfam" id="PF22942">
    <property type="entry name" value="DUF7025"/>
    <property type="match status" value="1"/>
</dbReference>